<sequence length="364" mass="42793">MLRVFTYDKVPLPVHNERFTYVPVDYPEDIEDALLKGMSEKLMSNLGYELYLENYAVVYQGFIEMGSTRYPGKFVLFRRFIVWYKEESHLDVIRDKVDCPNSQPEFKKMKYAAGARDAYRHAMDSWLADKLFSTVYYFIGATTQEIRMSTVLNGYYDVSTVVDKITSPPLSDYVVMSLITNKRDAKVKGYNDNYNAMFDDNDVILEWFADELPLQLSILSIVFKVAIQPYYDLRVLPVRIRYKDEYELEILMACVTKNYVLSHRELVPGETPPYHWSLMPGSHTIEHWKNMKDDDRVARIFYFTENDRIFFTTLGMGSYYDIAEMVYHFDLENDLELQRALRKNQNLATEIGKPLAFLDRTLQP</sequence>
<dbReference type="EMBL" id="QLNQ01000020">
    <property type="protein sequence ID" value="RCK65456.1"/>
    <property type="molecule type" value="Genomic_DNA"/>
</dbReference>
<organism evidence="1 2">
    <name type="scientific">Candida viswanathii</name>
    <dbReference type="NCBI Taxonomy" id="5486"/>
    <lineage>
        <taxon>Eukaryota</taxon>
        <taxon>Fungi</taxon>
        <taxon>Dikarya</taxon>
        <taxon>Ascomycota</taxon>
        <taxon>Saccharomycotina</taxon>
        <taxon>Pichiomycetes</taxon>
        <taxon>Debaryomycetaceae</taxon>
        <taxon>Candida/Lodderomyces clade</taxon>
        <taxon>Candida</taxon>
    </lineage>
</organism>
<reference evidence="1 2" key="1">
    <citation type="submission" date="2018-06" db="EMBL/GenBank/DDBJ databases">
        <title>Whole genome sequencing of Candida tropicalis (genome annotated by CSBL at Korea University).</title>
        <authorList>
            <person name="Ahn J."/>
        </authorList>
    </citation>
    <scope>NUCLEOTIDE SEQUENCE [LARGE SCALE GENOMIC DNA]</scope>
    <source>
        <strain evidence="1 2">ATCC 20962</strain>
    </source>
</reference>
<evidence type="ECO:0000313" key="2">
    <source>
        <dbReference type="Proteomes" id="UP000253472"/>
    </source>
</evidence>
<accession>A0A367YHU8</accession>
<protein>
    <submittedName>
        <fullName evidence="1">Uncharacterized protein</fullName>
    </submittedName>
</protein>
<proteinExistence type="predicted"/>
<gene>
    <name evidence="1" type="ORF">Cantr_01116</name>
</gene>
<dbReference type="Proteomes" id="UP000253472">
    <property type="component" value="Unassembled WGS sequence"/>
</dbReference>
<evidence type="ECO:0000313" key="1">
    <source>
        <dbReference type="EMBL" id="RCK65456.1"/>
    </source>
</evidence>
<name>A0A367YHU8_9ASCO</name>
<comment type="caution">
    <text evidence="1">The sequence shown here is derived from an EMBL/GenBank/DDBJ whole genome shotgun (WGS) entry which is preliminary data.</text>
</comment>
<dbReference type="AlphaFoldDB" id="A0A367YHU8"/>
<keyword evidence="2" id="KW-1185">Reference proteome</keyword>